<gene>
    <name evidence="1" type="ORF">ACFQ1X_04200</name>
</gene>
<dbReference type="Proteomes" id="UP001597109">
    <property type="component" value="Unassembled WGS sequence"/>
</dbReference>
<dbReference type="Gene3D" id="3.40.50.300">
    <property type="entry name" value="P-loop containing nucleotide triphosphate hydrolases"/>
    <property type="match status" value="1"/>
</dbReference>
<dbReference type="RefSeq" id="WP_144840270.1">
    <property type="nucleotide sequence ID" value="NZ_JBHTKI010000007.1"/>
</dbReference>
<proteinExistence type="predicted"/>
<comment type="caution">
    <text evidence="1">The sequence shown here is derived from an EMBL/GenBank/DDBJ whole genome shotgun (WGS) entry which is preliminary data.</text>
</comment>
<sequence>MESIAAPFVIAIASVSGGGKTTAVESLTQVLPNAKALYFDQYDFAGPEDMMQWLDKGADPNEWDLTPLLAELKLLLAEPLDYIILDFPFAYQQAQSCRYIDFTVFIDTPLDLALSRRLMRDFSGAAGDRILEDVRYYARSGREAYLHMLSTIKPDSDAVIDGNQTVLDIVHSIAEKSKLFRNRGITNESSFS</sequence>
<dbReference type="SUPFAM" id="SSF52540">
    <property type="entry name" value="P-loop containing nucleoside triphosphate hydrolases"/>
    <property type="match status" value="1"/>
</dbReference>
<protein>
    <recommendedName>
        <fullName evidence="3">Uridine kinase</fullName>
    </recommendedName>
</protein>
<evidence type="ECO:0008006" key="3">
    <source>
        <dbReference type="Google" id="ProtNLM"/>
    </source>
</evidence>
<dbReference type="InterPro" id="IPR027417">
    <property type="entry name" value="P-loop_NTPase"/>
</dbReference>
<reference evidence="2" key="1">
    <citation type="journal article" date="2019" name="Int. J. Syst. Evol. Microbiol.">
        <title>The Global Catalogue of Microorganisms (GCM) 10K type strain sequencing project: providing services to taxonomists for standard genome sequencing and annotation.</title>
        <authorList>
            <consortium name="The Broad Institute Genomics Platform"/>
            <consortium name="The Broad Institute Genome Sequencing Center for Infectious Disease"/>
            <person name="Wu L."/>
            <person name="Ma J."/>
        </authorList>
    </citation>
    <scope>NUCLEOTIDE SEQUENCE [LARGE SCALE GENOMIC DNA]</scope>
    <source>
        <strain evidence="2">CCUG 56756</strain>
    </source>
</reference>
<evidence type="ECO:0000313" key="1">
    <source>
        <dbReference type="EMBL" id="MFD1030623.1"/>
    </source>
</evidence>
<name>A0ABW3L7P4_9BACL</name>
<keyword evidence="2" id="KW-1185">Reference proteome</keyword>
<dbReference type="EMBL" id="JBHTKI010000007">
    <property type="protein sequence ID" value="MFD1030623.1"/>
    <property type="molecule type" value="Genomic_DNA"/>
</dbReference>
<accession>A0ABW3L7P4</accession>
<evidence type="ECO:0000313" key="2">
    <source>
        <dbReference type="Proteomes" id="UP001597109"/>
    </source>
</evidence>
<organism evidence="1 2">
    <name type="scientific">Metaplanococcus flavidus</name>
    <dbReference type="NCBI Taxonomy" id="569883"/>
    <lineage>
        <taxon>Bacteria</taxon>
        <taxon>Bacillati</taxon>
        <taxon>Bacillota</taxon>
        <taxon>Bacilli</taxon>
        <taxon>Bacillales</taxon>
        <taxon>Caryophanaceae</taxon>
        <taxon>Metaplanococcus</taxon>
    </lineage>
</organism>